<feature type="domain" description="Putative peptidoglycan binding" evidence="1">
    <location>
        <begin position="206"/>
        <end position="261"/>
    </location>
</feature>
<dbReference type="PANTHER" id="PTHR39328:SF1">
    <property type="entry name" value="BLL2871 PROTEIN"/>
    <property type="match status" value="1"/>
</dbReference>
<proteinExistence type="predicted"/>
<dbReference type="Pfam" id="PF08823">
    <property type="entry name" value="PG_binding_2"/>
    <property type="match status" value="1"/>
</dbReference>
<keyword evidence="3" id="KW-1185">Reference proteome</keyword>
<dbReference type="GO" id="GO:0016787">
    <property type="term" value="F:hydrolase activity"/>
    <property type="evidence" value="ECO:0007669"/>
    <property type="project" value="UniProtKB-KW"/>
</dbReference>
<dbReference type="Gene3D" id="3.60.20.10">
    <property type="entry name" value="Glutamine Phosphoribosylpyrophosphate, subunit 1, domain 1"/>
    <property type="match status" value="1"/>
</dbReference>
<dbReference type="InterPro" id="IPR010430">
    <property type="entry name" value="DUF1028"/>
</dbReference>
<dbReference type="InterPro" id="IPR029055">
    <property type="entry name" value="Ntn_hydrolases_N"/>
</dbReference>
<dbReference type="AlphaFoldDB" id="A0A7W7QLH6"/>
<evidence type="ECO:0000313" key="2">
    <source>
        <dbReference type="EMBL" id="MBB4915678.1"/>
    </source>
</evidence>
<evidence type="ECO:0000259" key="1">
    <source>
        <dbReference type="Pfam" id="PF08823"/>
    </source>
</evidence>
<dbReference type="InterPro" id="IPR014927">
    <property type="entry name" value="PG-bd_2"/>
</dbReference>
<organism evidence="2 3">
    <name type="scientific">Streptosporangium saharense</name>
    <dbReference type="NCBI Taxonomy" id="1706840"/>
    <lineage>
        <taxon>Bacteria</taxon>
        <taxon>Bacillati</taxon>
        <taxon>Actinomycetota</taxon>
        <taxon>Actinomycetes</taxon>
        <taxon>Streptosporangiales</taxon>
        <taxon>Streptosporangiaceae</taxon>
        <taxon>Streptosporangium</taxon>
    </lineage>
</organism>
<dbReference type="Pfam" id="PF06267">
    <property type="entry name" value="DUF1028"/>
    <property type="match status" value="1"/>
</dbReference>
<name>A0A7W7QLH6_9ACTN</name>
<dbReference type="Proteomes" id="UP000552644">
    <property type="component" value="Unassembled WGS sequence"/>
</dbReference>
<reference evidence="2 3" key="1">
    <citation type="submission" date="2020-08" db="EMBL/GenBank/DDBJ databases">
        <title>Genomic Encyclopedia of Type Strains, Phase III (KMG-III): the genomes of soil and plant-associated and newly described type strains.</title>
        <authorList>
            <person name="Whitman W."/>
        </authorList>
    </citation>
    <scope>NUCLEOTIDE SEQUENCE [LARGE SCALE GENOMIC DNA]</scope>
    <source>
        <strain evidence="2 3">CECT 8840</strain>
    </source>
</reference>
<accession>A0A7W7QLH6</accession>
<dbReference type="SUPFAM" id="SSF56235">
    <property type="entry name" value="N-terminal nucleophile aminohydrolases (Ntn hydrolases)"/>
    <property type="match status" value="1"/>
</dbReference>
<protein>
    <submittedName>
        <fullName evidence="2">Putative Ntn-hydrolase superfamily protein</fullName>
    </submittedName>
</protein>
<keyword evidence="2" id="KW-0378">Hydrolase</keyword>
<gene>
    <name evidence="2" type="ORF">FHS44_002763</name>
</gene>
<sequence>MTFSIVARVGDAHGVAVASKFLAAAAVVPAAEAGAGALATQAWANIAFGPQGLALLRTGVRAEDVVAGLVASDPGRAQRQLGVVGADGDGATYTGDECPSWAGGVVGDGYAIQGNILTGPEVVREMEAAWLASAELPLAERLVAALAAGDAAGGDSRGRQSAGVYVVEAGAGYAGAGDVACDLRVDDHPDPVTELRRLLGVHELLFGRPDPDSLLEIEGELAEEIEARLKELGHATLDQWAGVENLEGRLVEGKIDPIVLARLRGEV</sequence>
<dbReference type="EMBL" id="JACHJP010000002">
    <property type="protein sequence ID" value="MBB4915678.1"/>
    <property type="molecule type" value="Genomic_DNA"/>
</dbReference>
<evidence type="ECO:0000313" key="3">
    <source>
        <dbReference type="Proteomes" id="UP000552644"/>
    </source>
</evidence>
<dbReference type="RefSeq" id="WP_184714311.1">
    <property type="nucleotide sequence ID" value="NZ_JACHJP010000002.1"/>
</dbReference>
<comment type="caution">
    <text evidence="2">The sequence shown here is derived from an EMBL/GenBank/DDBJ whole genome shotgun (WGS) entry which is preliminary data.</text>
</comment>
<dbReference type="PANTHER" id="PTHR39328">
    <property type="entry name" value="BLL2871 PROTEIN"/>
    <property type="match status" value="1"/>
</dbReference>